<dbReference type="Gene3D" id="1.20.58.740">
    <property type="match status" value="1"/>
</dbReference>
<dbReference type="PANTHER" id="PTHR45653">
    <property type="entry name" value="DEDICATOR OF CYTOKINESIS"/>
    <property type="match status" value="1"/>
</dbReference>
<name>A0A482WUE5_LAOST</name>
<feature type="compositionally biased region" description="Polar residues" evidence="8">
    <location>
        <begin position="1844"/>
        <end position="1853"/>
    </location>
</feature>
<dbReference type="Pfam" id="PF20422">
    <property type="entry name" value="DHR-2_Lobe_B"/>
    <property type="match status" value="1"/>
</dbReference>
<feature type="compositionally biased region" description="Basic and acidic residues" evidence="8">
    <location>
        <begin position="1799"/>
        <end position="1819"/>
    </location>
</feature>
<dbReference type="STRING" id="195883.A0A482WUE5"/>
<dbReference type="InterPro" id="IPR043161">
    <property type="entry name" value="DOCK_C_lobe_A"/>
</dbReference>
<keyword evidence="4" id="KW-0597">Phosphoprotein</keyword>
<keyword evidence="3" id="KW-0963">Cytoplasm</keyword>
<dbReference type="CDD" id="cd11872">
    <property type="entry name" value="SH3_DOCK_AB"/>
    <property type="match status" value="1"/>
</dbReference>
<dbReference type="SMART" id="SM00326">
    <property type="entry name" value="SH3"/>
    <property type="match status" value="1"/>
</dbReference>
<dbReference type="FunFam" id="1.20.58.740:FF:000004">
    <property type="entry name" value="Dedicator of cytokinesis protein 1"/>
    <property type="match status" value="1"/>
</dbReference>
<evidence type="ECO:0000313" key="13">
    <source>
        <dbReference type="Proteomes" id="UP000291343"/>
    </source>
</evidence>
<evidence type="ECO:0000256" key="2">
    <source>
        <dbReference type="ARBA" id="ARBA00022443"/>
    </source>
</evidence>
<dbReference type="InterPro" id="IPR046769">
    <property type="entry name" value="DOCKER_Lobe_A"/>
</dbReference>
<dbReference type="Pfam" id="PF07653">
    <property type="entry name" value="SH3_2"/>
    <property type="match status" value="1"/>
</dbReference>
<feature type="region of interest" description="Disordered" evidence="8">
    <location>
        <begin position="1705"/>
        <end position="1922"/>
    </location>
</feature>
<dbReference type="InterPro" id="IPR043162">
    <property type="entry name" value="DOCK_C_lobe_C"/>
</dbReference>
<feature type="compositionally biased region" description="Basic residues" evidence="8">
    <location>
        <begin position="1913"/>
        <end position="1922"/>
    </location>
</feature>
<feature type="domain" description="DOCKER" evidence="11">
    <location>
        <begin position="1226"/>
        <end position="1646"/>
    </location>
</feature>
<feature type="domain" description="SH3" evidence="9">
    <location>
        <begin position="10"/>
        <end position="72"/>
    </location>
</feature>
<feature type="compositionally biased region" description="Polar residues" evidence="8">
    <location>
        <begin position="1705"/>
        <end position="1725"/>
    </location>
</feature>
<evidence type="ECO:0000256" key="8">
    <source>
        <dbReference type="SAM" id="MobiDB-lite"/>
    </source>
</evidence>
<feature type="compositionally biased region" description="Polar residues" evidence="8">
    <location>
        <begin position="1659"/>
        <end position="1670"/>
    </location>
</feature>
<dbReference type="InterPro" id="IPR036028">
    <property type="entry name" value="SH3-like_dom_sf"/>
</dbReference>
<dbReference type="PROSITE" id="PS50002">
    <property type="entry name" value="SH3"/>
    <property type="match status" value="1"/>
</dbReference>
<dbReference type="InterPro" id="IPR001452">
    <property type="entry name" value="SH3_domain"/>
</dbReference>
<keyword evidence="13" id="KW-1185">Reference proteome</keyword>
<dbReference type="InterPro" id="IPR027007">
    <property type="entry name" value="C2_DOCK-type_domain"/>
</dbReference>
<dbReference type="GO" id="GO:0016477">
    <property type="term" value="P:cell migration"/>
    <property type="evidence" value="ECO:0007669"/>
    <property type="project" value="TreeGrafter"/>
</dbReference>
<dbReference type="FunCoup" id="A0A482WUE5">
    <property type="interactions" value="641"/>
</dbReference>
<dbReference type="GO" id="GO:0007520">
    <property type="term" value="P:myoblast fusion"/>
    <property type="evidence" value="ECO:0007669"/>
    <property type="project" value="TreeGrafter"/>
</dbReference>
<accession>A0A482WUE5</accession>
<comment type="subcellular location">
    <subcellularLocation>
        <location evidence="1">Cytoplasm</location>
    </subcellularLocation>
</comment>
<feature type="domain" description="C2 DOCK-type" evidence="10">
    <location>
        <begin position="438"/>
        <end position="617"/>
    </location>
</feature>
<dbReference type="InterPro" id="IPR026791">
    <property type="entry name" value="DOCK"/>
</dbReference>
<evidence type="ECO:0000256" key="5">
    <source>
        <dbReference type="ARBA" id="ARBA00022658"/>
    </source>
</evidence>
<evidence type="ECO:0000256" key="6">
    <source>
        <dbReference type="PROSITE-ProRule" id="PRU00192"/>
    </source>
</evidence>
<dbReference type="SUPFAM" id="SSF48371">
    <property type="entry name" value="ARM repeat"/>
    <property type="match status" value="1"/>
</dbReference>
<dbReference type="InParanoid" id="A0A482WUE5"/>
<feature type="compositionally biased region" description="Low complexity" evidence="8">
    <location>
        <begin position="1881"/>
        <end position="1891"/>
    </location>
</feature>
<feature type="region of interest" description="Disordered" evidence="8">
    <location>
        <begin position="1659"/>
        <end position="1687"/>
    </location>
</feature>
<evidence type="ECO:0000256" key="7">
    <source>
        <dbReference type="PROSITE-ProRule" id="PRU00983"/>
    </source>
</evidence>
<dbReference type="OrthoDB" id="18896at2759"/>
<dbReference type="Gene3D" id="1.20.1270.350">
    <property type="entry name" value="Dedicator of cytokinesis N-terminal subdomain"/>
    <property type="match status" value="1"/>
</dbReference>
<dbReference type="CDD" id="cd08694">
    <property type="entry name" value="C2_Dock-A"/>
    <property type="match status" value="1"/>
</dbReference>
<dbReference type="InterPro" id="IPR056372">
    <property type="entry name" value="TPR_DOCK"/>
</dbReference>
<comment type="similarity">
    <text evidence="7">Belongs to the DOCK family.</text>
</comment>
<dbReference type="CDD" id="cd11697">
    <property type="entry name" value="DHR2_DOCK_A"/>
    <property type="match status" value="1"/>
</dbReference>
<dbReference type="FunFam" id="1.25.40.410:FF:000003">
    <property type="entry name" value="Dedicator of cytokinesis protein 4"/>
    <property type="match status" value="1"/>
</dbReference>
<dbReference type="GO" id="GO:0005886">
    <property type="term" value="C:plasma membrane"/>
    <property type="evidence" value="ECO:0007669"/>
    <property type="project" value="TreeGrafter"/>
</dbReference>
<feature type="compositionally biased region" description="Polar residues" evidence="8">
    <location>
        <begin position="1821"/>
        <end position="1831"/>
    </location>
</feature>
<feature type="compositionally biased region" description="Pro residues" evidence="8">
    <location>
        <begin position="1895"/>
        <end position="1912"/>
    </location>
</feature>
<dbReference type="Pfam" id="PF20421">
    <property type="entry name" value="DHR-2_Lobe_C"/>
    <property type="match status" value="1"/>
</dbReference>
<protein>
    <recommendedName>
        <fullName evidence="14">Dedicator of cytokinesis protein 1</fullName>
    </recommendedName>
</protein>
<dbReference type="Pfam" id="PF06920">
    <property type="entry name" value="DHR-2_Lobe_A"/>
    <property type="match status" value="1"/>
</dbReference>
<dbReference type="SUPFAM" id="SSF50044">
    <property type="entry name" value="SH3-domain"/>
    <property type="match status" value="1"/>
</dbReference>
<dbReference type="InterPro" id="IPR032376">
    <property type="entry name" value="DOCK_N"/>
</dbReference>
<evidence type="ECO:0000256" key="1">
    <source>
        <dbReference type="ARBA" id="ARBA00004496"/>
    </source>
</evidence>
<dbReference type="Pfam" id="PF23554">
    <property type="entry name" value="TPR_DOCK"/>
    <property type="match status" value="1"/>
</dbReference>
<feature type="compositionally biased region" description="Low complexity" evidence="8">
    <location>
        <begin position="1671"/>
        <end position="1687"/>
    </location>
</feature>
<dbReference type="InterPro" id="IPR046770">
    <property type="entry name" value="DOCKER_Lobe_B"/>
</dbReference>
<organism evidence="12 13">
    <name type="scientific">Laodelphax striatellus</name>
    <name type="common">Small brown planthopper</name>
    <name type="synonym">Delphax striatella</name>
    <dbReference type="NCBI Taxonomy" id="195883"/>
    <lineage>
        <taxon>Eukaryota</taxon>
        <taxon>Metazoa</taxon>
        <taxon>Ecdysozoa</taxon>
        <taxon>Arthropoda</taxon>
        <taxon>Hexapoda</taxon>
        <taxon>Insecta</taxon>
        <taxon>Pterygota</taxon>
        <taxon>Neoptera</taxon>
        <taxon>Paraneoptera</taxon>
        <taxon>Hemiptera</taxon>
        <taxon>Auchenorrhyncha</taxon>
        <taxon>Fulgoroidea</taxon>
        <taxon>Delphacidae</taxon>
        <taxon>Criomorphinae</taxon>
        <taxon>Laodelphax</taxon>
    </lineage>
</organism>
<keyword evidence="5" id="KW-0344">Guanine-nucleotide releasing factor</keyword>
<dbReference type="InterPro" id="IPR016024">
    <property type="entry name" value="ARM-type_fold"/>
</dbReference>
<sequence>MTIIWTPVREKDRLAVVIHKYEQPESDHRLQLSIGECVEIHSELGEWYYGVSLKNRGVYGIFPRSYVRIIESIVDKSGPTEVVVPKQPHIVHELTSVLREWGVLWKQLYTANSEHFKTIECKLYELINIRSKILSGTLPVDELKEIKRVASSKIDMGNKLLGLDLVVRDDHGNILNPEHTSTIQLYWHHEHTAERIRRATSDASSKKSLRPLIPQYSHALFVSLRRFNCKMTDDMELLLMLYDAKEGKPFTESFVVRWSKDVLSKDVDMLPNNLRALFTDLGVRDLKREKVYLVCYVIHVGGMDICKDNDNKRSARSSVNKATLFSIVEPVRRPYGVAALDVTLFLAGRLESDEDKIHYLPFLHCEKDDSLEGTLKRVLSLKDFPQKENKSQNLTASFKLLHGDMKQVREENPHLVLGQVAIARKMGFPEVILPGDVRNDLYLTLLSGEFSKGSKSTDKNVEVTVRVFNEKGSVIPNVIVLGGGVTPQDSYRSMVYYHEDKPKWSETFKIAIPIEEFKTCHLKFTFKHRSSNEAKDKNERPFAMSYVKLMQENGTTLKDTTHEILVYKVDHKKYEPTDLSYLNLPSTRAELTEGLKPSVQGLSLTNKDSFLIHTNVCSTKLTQNVDLLGLLNWANYSDRLADCLLALMKVDGEEIVKFLQDVLDALFNILMQNPDSDTFDNMVFDCLLYIISLVSDLKYQHFQPVLDLYIKESFCATLAYSKLMVVLKCHVDNAKTSDKDVLLKTMKCLQYCIRFVVRSRLLFIELYEGKGQQQFELQLQQLLQSIAAMMCYDTDSTLVIQGACLKYLPSTIPDIITVFNPIQLSSLLMDLVNNVPSGRLTKQKMMTISDIVHSKLFLDAECRAVMLPVIMARIRELLELHDEVELCVKILSDIMDLLFKQDPGTTTRDISEIMLSMLRTVIQTTIKMNRESHLIGNLVAVMISIFRQMTTFHFEEYIAHFPTRTDLLDFLMEILLVFKDLVSTPVYPNDWCEMIMLENSVILKALTLFSHTIRDEFSVNFEYQAWNIFFGCAIAFLTQPALQLEYFNSNKRWRIISRYKDMRRETGFEIRSMWFNLGQHKKKFLPCLVGPFLEMTLIPETELRKATIPIFFDMMQCEFYSPKDGSLELRRDSNNIKGKFPEFENEIIAKLDNLVEGGKGDNQYKDMFYKIMMSFCESHSSLREIGTRFVKMIRRLMERLLEYRNVITDENKENRMSCTVSLLDFYSEINRKEMYIRYVNKLCDLHLESDNFTEAAYTLRLHSKLLSWSNEELPPLLRSPRYTSLLTHRQLKDALYRDMVNYFDKGKNWECALSICKELVKQYEEEIFDYHLLSELLRRMSSFYDSIMKQLRPEPEYFRVGYYGRGFPPFLQNKVFIYRGKEYEHSSDFSGRTLNQFPNAELMNRLSSPGKDITESQGQFIQINKVEPVMDDKKKRLSGRLVHDQILRYYRVNDVQKFRFSRPYHKRDSRGEDSSGVDSTNEFATLWVERTVLVTSYPLPGILRWFPVTAVNTFHMSPLQNAIEAMENANKTLRDLIIAHSSDPTLSLNNLTLKLQGMIDANVMGGISNYEKAFFVPEYLENHPKDCDMVAQLKDLIASQIPLLEIAVKVHGERVPASQAPLHNHLKERFADMSSHVIKNYGKKTSDLKFEPVPIRRQMSNTQSFNSENRNSNTSLGSSEGSSSRVSSLTRSQVAGLKSFVNFSSTGSLSRANSTSTSPMKTPSGTLKKDKKRRSTRSISKAADRESTSSWSSLTSTISTSTLTSNSQWYTQPESPPMFDSPPTLPPTLITPTTPVFELRQELTPKRPLRSEVEKEKRMSRPTSGQFSPQKSSPGGVNGSGSNRDSIGTTDSTASEEDNTPPALPLKQRESDYCNIDDHSPSSPCTPSTPRVRNKPPPPEPVESDTPPTPPPKRPHLKSPVS</sequence>
<reference evidence="12 13" key="1">
    <citation type="journal article" date="2017" name="Gigascience">
        <title>Genome sequence of the small brown planthopper, Laodelphax striatellus.</title>
        <authorList>
            <person name="Zhu J."/>
            <person name="Jiang F."/>
            <person name="Wang X."/>
            <person name="Yang P."/>
            <person name="Bao Y."/>
            <person name="Zhao W."/>
            <person name="Wang W."/>
            <person name="Lu H."/>
            <person name="Wang Q."/>
            <person name="Cui N."/>
            <person name="Li J."/>
            <person name="Chen X."/>
            <person name="Luo L."/>
            <person name="Yu J."/>
            <person name="Kang L."/>
            <person name="Cui F."/>
        </authorList>
    </citation>
    <scope>NUCLEOTIDE SEQUENCE [LARGE SCALE GENOMIC DNA]</scope>
    <source>
        <strain evidence="12">Lst14</strain>
    </source>
</reference>
<dbReference type="GO" id="GO:0007264">
    <property type="term" value="P:small GTPase-mediated signal transduction"/>
    <property type="evidence" value="ECO:0007669"/>
    <property type="project" value="InterPro"/>
</dbReference>
<comment type="caution">
    <text evidence="12">The sequence shown here is derived from an EMBL/GenBank/DDBJ whole genome shotgun (WGS) entry which is preliminary data.</text>
</comment>
<dbReference type="GO" id="GO:0031267">
    <property type="term" value="F:small GTPase binding"/>
    <property type="evidence" value="ECO:0007669"/>
    <property type="project" value="TreeGrafter"/>
</dbReference>
<evidence type="ECO:0000259" key="10">
    <source>
        <dbReference type="PROSITE" id="PS51650"/>
    </source>
</evidence>
<dbReference type="InterPro" id="IPR027357">
    <property type="entry name" value="DOCKER_dom"/>
</dbReference>
<dbReference type="PROSITE" id="PS51650">
    <property type="entry name" value="C2_DOCK"/>
    <property type="match status" value="1"/>
</dbReference>
<feature type="compositionally biased region" description="Low complexity" evidence="8">
    <location>
        <begin position="1832"/>
        <end position="1843"/>
    </location>
</feature>
<feature type="compositionally biased region" description="Low complexity" evidence="8">
    <location>
        <begin position="1748"/>
        <end position="1767"/>
    </location>
</feature>
<dbReference type="InterPro" id="IPR042455">
    <property type="entry name" value="DOCK_N_sub1"/>
</dbReference>
<dbReference type="GO" id="GO:0005737">
    <property type="term" value="C:cytoplasm"/>
    <property type="evidence" value="ECO:0007669"/>
    <property type="project" value="UniProtKB-SubCell"/>
</dbReference>
<evidence type="ECO:0008006" key="14">
    <source>
        <dbReference type="Google" id="ProtNLM"/>
    </source>
</evidence>
<dbReference type="GO" id="GO:0005085">
    <property type="term" value="F:guanyl-nucleotide exchange factor activity"/>
    <property type="evidence" value="ECO:0007669"/>
    <property type="project" value="UniProtKB-KW"/>
</dbReference>
<proteinExistence type="inferred from homology"/>
<evidence type="ECO:0000256" key="4">
    <source>
        <dbReference type="ARBA" id="ARBA00022553"/>
    </source>
</evidence>
<dbReference type="Gene3D" id="1.25.40.410">
    <property type="match status" value="1"/>
</dbReference>
<dbReference type="SMR" id="A0A482WUE5"/>
<dbReference type="PROSITE" id="PS51651">
    <property type="entry name" value="DOCKER"/>
    <property type="match status" value="1"/>
</dbReference>
<dbReference type="Gene3D" id="2.30.30.40">
    <property type="entry name" value="SH3 Domains"/>
    <property type="match status" value="1"/>
</dbReference>
<gene>
    <name evidence="12" type="ORF">LSTR_LSTR004590</name>
</gene>
<dbReference type="Pfam" id="PF16172">
    <property type="entry name" value="DOCK_N"/>
    <property type="match status" value="1"/>
</dbReference>
<dbReference type="Gene3D" id="2.60.40.150">
    <property type="entry name" value="C2 domain"/>
    <property type="match status" value="1"/>
</dbReference>
<evidence type="ECO:0000259" key="9">
    <source>
        <dbReference type="PROSITE" id="PS50002"/>
    </source>
</evidence>
<dbReference type="Proteomes" id="UP000291343">
    <property type="component" value="Unassembled WGS sequence"/>
</dbReference>
<evidence type="ECO:0000256" key="3">
    <source>
        <dbReference type="ARBA" id="ARBA00022490"/>
    </source>
</evidence>
<dbReference type="Pfam" id="PF14429">
    <property type="entry name" value="DOCK-C2"/>
    <property type="match status" value="1"/>
</dbReference>
<dbReference type="InterPro" id="IPR035892">
    <property type="entry name" value="C2_domain_sf"/>
</dbReference>
<dbReference type="EMBL" id="QKKF02025464">
    <property type="protein sequence ID" value="RZF36902.1"/>
    <property type="molecule type" value="Genomic_DNA"/>
</dbReference>
<dbReference type="InterPro" id="IPR047026">
    <property type="entry name" value="DOCK1_C2"/>
</dbReference>
<feature type="compositionally biased region" description="Pro residues" evidence="8">
    <location>
        <begin position="1774"/>
        <end position="1786"/>
    </location>
</feature>
<keyword evidence="2 6" id="KW-0728">SH3 domain</keyword>
<dbReference type="InterPro" id="IPR046773">
    <property type="entry name" value="DOCKER_Lobe_C"/>
</dbReference>
<dbReference type="PANTHER" id="PTHR45653:SF10">
    <property type="entry name" value="MYOBLAST CITY, ISOFORM B"/>
    <property type="match status" value="1"/>
</dbReference>
<feature type="compositionally biased region" description="Basic and acidic residues" evidence="8">
    <location>
        <begin position="1867"/>
        <end position="1880"/>
    </location>
</feature>
<evidence type="ECO:0000313" key="12">
    <source>
        <dbReference type="EMBL" id="RZF36902.1"/>
    </source>
</evidence>
<evidence type="ECO:0000259" key="11">
    <source>
        <dbReference type="PROSITE" id="PS51651"/>
    </source>
</evidence>